<name>A0ACB7ZQK4_9AGAM</name>
<evidence type="ECO:0000313" key="1">
    <source>
        <dbReference type="EMBL" id="KAH7903089.1"/>
    </source>
</evidence>
<dbReference type="EMBL" id="MU269231">
    <property type="protein sequence ID" value="KAH7903089.1"/>
    <property type="molecule type" value="Genomic_DNA"/>
</dbReference>
<reference evidence="1" key="1">
    <citation type="journal article" date="2021" name="New Phytol.">
        <title>Evolutionary innovations through gain and loss of genes in the ectomycorrhizal Boletales.</title>
        <authorList>
            <person name="Wu G."/>
            <person name="Miyauchi S."/>
            <person name="Morin E."/>
            <person name="Kuo A."/>
            <person name="Drula E."/>
            <person name="Varga T."/>
            <person name="Kohler A."/>
            <person name="Feng B."/>
            <person name="Cao Y."/>
            <person name="Lipzen A."/>
            <person name="Daum C."/>
            <person name="Hundley H."/>
            <person name="Pangilinan J."/>
            <person name="Johnson J."/>
            <person name="Barry K."/>
            <person name="LaButti K."/>
            <person name="Ng V."/>
            <person name="Ahrendt S."/>
            <person name="Min B."/>
            <person name="Choi I.G."/>
            <person name="Park H."/>
            <person name="Plett J.M."/>
            <person name="Magnuson J."/>
            <person name="Spatafora J.W."/>
            <person name="Nagy L.G."/>
            <person name="Henrissat B."/>
            <person name="Grigoriev I.V."/>
            <person name="Yang Z.L."/>
            <person name="Xu J."/>
            <person name="Martin F.M."/>
        </authorList>
    </citation>
    <scope>NUCLEOTIDE SEQUENCE</scope>
    <source>
        <strain evidence="1">ATCC 28755</strain>
    </source>
</reference>
<evidence type="ECO:0000313" key="2">
    <source>
        <dbReference type="Proteomes" id="UP000790377"/>
    </source>
</evidence>
<gene>
    <name evidence="1" type="ORF">BJ138DRAFT_1197489</name>
</gene>
<feature type="non-terminal residue" evidence="1">
    <location>
        <position position="307"/>
    </location>
</feature>
<protein>
    <submittedName>
        <fullName evidence="1">Uncharacterized protein</fullName>
    </submittedName>
</protein>
<accession>A0ACB7ZQK4</accession>
<organism evidence="1 2">
    <name type="scientific">Hygrophoropsis aurantiaca</name>
    <dbReference type="NCBI Taxonomy" id="72124"/>
    <lineage>
        <taxon>Eukaryota</taxon>
        <taxon>Fungi</taxon>
        <taxon>Dikarya</taxon>
        <taxon>Basidiomycota</taxon>
        <taxon>Agaricomycotina</taxon>
        <taxon>Agaricomycetes</taxon>
        <taxon>Agaricomycetidae</taxon>
        <taxon>Boletales</taxon>
        <taxon>Coniophorineae</taxon>
        <taxon>Hygrophoropsidaceae</taxon>
        <taxon>Hygrophoropsis</taxon>
    </lineage>
</organism>
<sequence length="307" mass="35431">MENIASISRSSGLEKDGNALKNPKTQEEYRAFIEEKLIAFWSRYAGKPDYMLSESELRQKKESQENIMILFRKLREGLSSIKRRDKFAIEGYETSLHLSVIFDAPVQTTSILSHLIPDMYQITKSAGPSNSDLNRLASVLICLLHHLVMAYPSQQTFRDQLETISPLLLDCSSPAYVWITSLARSLRLLDYVKFDEMSRPSSFDEFVFASHNSLPTIQTQQTPERPSKSPTYDLPRAAVYSLVKRLRMKMREKTWLILRSAYREMSTADETREWFSRTLLLTSVYPETRTTSMEEWMAARAKAGDVR</sequence>
<dbReference type="Proteomes" id="UP000790377">
    <property type="component" value="Unassembled WGS sequence"/>
</dbReference>
<proteinExistence type="predicted"/>
<keyword evidence="2" id="KW-1185">Reference proteome</keyword>
<comment type="caution">
    <text evidence="1">The sequence shown here is derived from an EMBL/GenBank/DDBJ whole genome shotgun (WGS) entry which is preliminary data.</text>
</comment>